<organism evidence="7 8">
    <name type="scientific">Moryella indoligenes</name>
    <dbReference type="NCBI Taxonomy" id="371674"/>
    <lineage>
        <taxon>Bacteria</taxon>
        <taxon>Bacillati</taxon>
        <taxon>Bacillota</taxon>
        <taxon>Clostridia</taxon>
        <taxon>Lachnospirales</taxon>
        <taxon>Lachnospiraceae</taxon>
        <taxon>Moryella</taxon>
    </lineage>
</organism>
<gene>
    <name evidence="7" type="ORF">J2S20_000969</name>
</gene>
<keyword evidence="2" id="KW-0645">Protease</keyword>
<evidence type="ECO:0000256" key="5">
    <source>
        <dbReference type="ARBA" id="ARBA00044503"/>
    </source>
</evidence>
<dbReference type="SUPFAM" id="SSF118010">
    <property type="entry name" value="TM1457-like"/>
    <property type="match status" value="1"/>
</dbReference>
<evidence type="ECO:0000256" key="4">
    <source>
        <dbReference type="ARBA" id="ARBA00022807"/>
    </source>
</evidence>
<evidence type="ECO:0000256" key="3">
    <source>
        <dbReference type="ARBA" id="ARBA00022801"/>
    </source>
</evidence>
<dbReference type="InterPro" id="IPR007422">
    <property type="entry name" value="Peptidase_Prp"/>
</dbReference>
<dbReference type="Gene3D" id="3.30.70.1490">
    <property type="entry name" value="Cysteine protease Prp"/>
    <property type="match status" value="1"/>
</dbReference>
<keyword evidence="1" id="KW-0690">Ribosome biogenesis</keyword>
<dbReference type="CDD" id="cd16332">
    <property type="entry name" value="Prp-like"/>
    <property type="match status" value="1"/>
</dbReference>
<keyword evidence="3" id="KW-0378">Hydrolase</keyword>
<name>A0AAE3V9V8_9FIRM</name>
<reference evidence="7" key="1">
    <citation type="submission" date="2023-07" db="EMBL/GenBank/DDBJ databases">
        <title>Genomic Encyclopedia of Type Strains, Phase IV (KMG-IV): sequencing the most valuable type-strain genomes for metagenomic binning, comparative biology and taxonomic classification.</title>
        <authorList>
            <person name="Goeker M."/>
        </authorList>
    </citation>
    <scope>NUCLEOTIDE SEQUENCE</scope>
    <source>
        <strain evidence="7">DSM 19659</strain>
    </source>
</reference>
<dbReference type="PANTHER" id="PTHR39178">
    <property type="entry name" value="HYPOTHETICAL RIBOSOME-ASSOCIATED PROTEIN"/>
    <property type="match status" value="1"/>
</dbReference>
<dbReference type="PANTHER" id="PTHR39178:SF1">
    <property type="entry name" value="RIBOSOMAL-PROCESSING CYSTEINE PROTEASE PRP"/>
    <property type="match status" value="1"/>
</dbReference>
<sequence>MIEIQLFKDAQGRTYGFRSEGHADYDDFGRDIVCAAVSVLELNLANSTSQFTSARFSCQVNEKNGTFEYRLADVEDREAGLLLSSCLLGLESIGKEYGSNYLTIRDQEV</sequence>
<dbReference type="RefSeq" id="WP_106611868.1">
    <property type="nucleotide sequence ID" value="NZ_JAUSTO010000005.1"/>
</dbReference>
<dbReference type="GO" id="GO:0008234">
    <property type="term" value="F:cysteine-type peptidase activity"/>
    <property type="evidence" value="ECO:0007669"/>
    <property type="project" value="UniProtKB-KW"/>
</dbReference>
<evidence type="ECO:0000256" key="6">
    <source>
        <dbReference type="ARBA" id="ARBA00044538"/>
    </source>
</evidence>
<dbReference type="Proteomes" id="UP001241537">
    <property type="component" value="Unassembled WGS sequence"/>
</dbReference>
<keyword evidence="8" id="KW-1185">Reference proteome</keyword>
<dbReference type="EMBL" id="JAUSTO010000005">
    <property type="protein sequence ID" value="MDQ0152280.1"/>
    <property type="molecule type" value="Genomic_DNA"/>
</dbReference>
<protein>
    <recommendedName>
        <fullName evidence="6">Ribosomal processing cysteine protease Prp</fullName>
    </recommendedName>
</protein>
<evidence type="ECO:0000313" key="8">
    <source>
        <dbReference type="Proteomes" id="UP001241537"/>
    </source>
</evidence>
<evidence type="ECO:0000313" key="7">
    <source>
        <dbReference type="EMBL" id="MDQ0152280.1"/>
    </source>
</evidence>
<proteinExistence type="inferred from homology"/>
<evidence type="ECO:0000256" key="2">
    <source>
        <dbReference type="ARBA" id="ARBA00022670"/>
    </source>
</evidence>
<keyword evidence="4" id="KW-0788">Thiol protease</keyword>
<evidence type="ECO:0000256" key="1">
    <source>
        <dbReference type="ARBA" id="ARBA00022517"/>
    </source>
</evidence>
<accession>A0AAE3V9V8</accession>
<dbReference type="GO" id="GO:0042254">
    <property type="term" value="P:ribosome biogenesis"/>
    <property type="evidence" value="ECO:0007669"/>
    <property type="project" value="UniProtKB-KW"/>
</dbReference>
<comment type="caution">
    <text evidence="7">The sequence shown here is derived from an EMBL/GenBank/DDBJ whole genome shotgun (WGS) entry which is preliminary data.</text>
</comment>
<dbReference type="AlphaFoldDB" id="A0AAE3V9V8"/>
<dbReference type="Pfam" id="PF04327">
    <property type="entry name" value="Peptidase_Prp"/>
    <property type="match status" value="1"/>
</dbReference>
<comment type="similarity">
    <text evidence="5">Belongs to the Prp family.</text>
</comment>
<dbReference type="InterPro" id="IPR036764">
    <property type="entry name" value="Peptidase_Prp_sf"/>
</dbReference>
<dbReference type="GO" id="GO:0006508">
    <property type="term" value="P:proteolysis"/>
    <property type="evidence" value="ECO:0007669"/>
    <property type="project" value="UniProtKB-KW"/>
</dbReference>